<dbReference type="SUPFAM" id="SSF56059">
    <property type="entry name" value="Glutathione synthetase ATP-binding domain-like"/>
    <property type="match status" value="1"/>
</dbReference>
<evidence type="ECO:0000256" key="7">
    <source>
        <dbReference type="PROSITE-ProRule" id="PRU00409"/>
    </source>
</evidence>
<reference evidence="10 11" key="1">
    <citation type="submission" date="2018-06" db="EMBL/GenBank/DDBJ databases">
        <title>Complete genome of Desulfovibrio marinus P48SEP.</title>
        <authorList>
            <person name="Crispim J.S."/>
            <person name="Vidigal P.M.P."/>
            <person name="Silva L.C.F."/>
            <person name="Araujo L.C."/>
            <person name="Laguardia C.N."/>
            <person name="Dias R.S."/>
            <person name="Sousa M.P."/>
            <person name="Paula S.O."/>
            <person name="Silva C."/>
        </authorList>
    </citation>
    <scope>NUCLEOTIDE SEQUENCE [LARGE SCALE GENOMIC DNA]</scope>
    <source>
        <strain evidence="10 11">P48SEP</strain>
    </source>
</reference>
<dbReference type="AlphaFoldDB" id="A0A6P1ZKD0"/>
<evidence type="ECO:0000259" key="8">
    <source>
        <dbReference type="PROSITE" id="PS50975"/>
    </source>
</evidence>
<dbReference type="Proteomes" id="UP000434052">
    <property type="component" value="Unassembled WGS sequence"/>
</dbReference>
<dbReference type="PIRSF" id="PIRSF001554">
    <property type="entry name" value="SucCS_beta"/>
    <property type="match status" value="1"/>
</dbReference>
<keyword evidence="5 7" id="KW-0547">Nucleotide-binding</keyword>
<keyword evidence="7" id="KW-0067">ATP-binding</keyword>
<proteinExistence type="inferred from homology"/>
<dbReference type="Pfam" id="PF00549">
    <property type="entry name" value="Ligase_CoA"/>
    <property type="match status" value="1"/>
</dbReference>
<sequence length="374" mass="40301">MKLFEYQAKDAFRQCGIPVPAGVLAGSIDEVSTALDEFTMPCVVKSQVLHGGRGKAGLVRVVDNADAAREYARSLFEERGVRRVLLEGAVEFENELYLAITVDAAAAKATILACAEGGVDIEELAATAPEKIVTQMVDLDRGLSGFHMRNIAFGLGLTGDRIKAFNKVLSALYQAFRKFDAELIEINPLFMTKEGTFIAGDGKLSIDDNSIARQPGYEITRDHFDHEIEYEAALAGIPYLQFDGDISLMCAGAGLTTTVFDLINYAGGSVANYLEFGGPNYTRAVDAMELCLKNEQAKVILIVTFGTVARADVIAKGLADAVAKFKPSIPIVTCIRGTNEEEAFQILRDLGLTPLSETEEAVQQAVDIAAGRIS</sequence>
<dbReference type="GO" id="GO:0006099">
    <property type="term" value="P:tricarboxylic acid cycle"/>
    <property type="evidence" value="ECO:0007669"/>
    <property type="project" value="InterPro"/>
</dbReference>
<dbReference type="PANTHER" id="PTHR11815:SF10">
    <property type="entry name" value="SUCCINATE--COA LIGASE [GDP-FORMING] SUBUNIT BETA, MITOCHONDRIAL"/>
    <property type="match status" value="1"/>
</dbReference>
<dbReference type="PROSITE" id="PS01217">
    <property type="entry name" value="SUCCINYL_COA_LIG_3"/>
    <property type="match status" value="1"/>
</dbReference>
<dbReference type="GO" id="GO:0005524">
    <property type="term" value="F:ATP binding"/>
    <property type="evidence" value="ECO:0007669"/>
    <property type="project" value="UniProtKB-UniRule"/>
</dbReference>
<dbReference type="Gene3D" id="3.30.470.20">
    <property type="entry name" value="ATP-grasp fold, B domain"/>
    <property type="match status" value="1"/>
</dbReference>
<feature type="domain" description="ATP-grasp" evidence="8">
    <location>
        <begin position="9"/>
        <end position="215"/>
    </location>
</feature>
<evidence type="ECO:0000256" key="4">
    <source>
        <dbReference type="ARBA" id="ARBA00022723"/>
    </source>
</evidence>
<dbReference type="InterPro" id="IPR005811">
    <property type="entry name" value="SUCC_ACL_C"/>
</dbReference>
<evidence type="ECO:0000256" key="1">
    <source>
        <dbReference type="ARBA" id="ARBA00001946"/>
    </source>
</evidence>
<dbReference type="GO" id="GO:0042709">
    <property type="term" value="C:succinate-CoA ligase complex"/>
    <property type="evidence" value="ECO:0007669"/>
    <property type="project" value="TreeGrafter"/>
</dbReference>
<evidence type="ECO:0000313" key="11">
    <source>
        <dbReference type="Proteomes" id="UP000434052"/>
    </source>
</evidence>
<gene>
    <name evidence="10" type="ORF">DQK91_05210</name>
    <name evidence="9" type="ORF">E8L03_13225</name>
</gene>
<evidence type="ECO:0000313" key="10">
    <source>
        <dbReference type="EMBL" id="TVM36046.1"/>
    </source>
</evidence>
<accession>A0A6P1ZKD0</accession>
<dbReference type="PANTHER" id="PTHR11815">
    <property type="entry name" value="SUCCINYL-COA SYNTHETASE BETA CHAIN"/>
    <property type="match status" value="1"/>
</dbReference>
<dbReference type="Proteomes" id="UP000503251">
    <property type="component" value="Chromosome"/>
</dbReference>
<keyword evidence="4" id="KW-0479">Metal-binding</keyword>
<dbReference type="GO" id="GO:0006104">
    <property type="term" value="P:succinyl-CoA metabolic process"/>
    <property type="evidence" value="ECO:0007669"/>
    <property type="project" value="TreeGrafter"/>
</dbReference>
<comment type="cofactor">
    <cofactor evidence="1">
        <name>Mg(2+)</name>
        <dbReference type="ChEBI" id="CHEBI:18420"/>
    </cofactor>
</comment>
<dbReference type="SUPFAM" id="SSF52210">
    <property type="entry name" value="Succinyl-CoA synthetase domains"/>
    <property type="match status" value="1"/>
</dbReference>
<evidence type="ECO:0000256" key="6">
    <source>
        <dbReference type="ARBA" id="ARBA00022842"/>
    </source>
</evidence>
<evidence type="ECO:0000256" key="3">
    <source>
        <dbReference type="ARBA" id="ARBA00022598"/>
    </source>
</evidence>
<protein>
    <submittedName>
        <fullName evidence="9">ATP-grasp domain-containing protein</fullName>
    </submittedName>
    <submittedName>
        <fullName evidence="10">Succinate--CoA ligase</fullName>
    </submittedName>
</protein>
<dbReference type="FunFam" id="3.30.470.20:FF:000002">
    <property type="entry name" value="Succinate--CoA ligase [ADP-forming] subunit beta"/>
    <property type="match status" value="1"/>
</dbReference>
<dbReference type="InterPro" id="IPR011761">
    <property type="entry name" value="ATP-grasp"/>
</dbReference>
<dbReference type="InterPro" id="IPR017866">
    <property type="entry name" value="Succ-CoA_synthase_bsu_CS"/>
</dbReference>
<evidence type="ECO:0000313" key="12">
    <source>
        <dbReference type="Proteomes" id="UP000503251"/>
    </source>
</evidence>
<name>A0A6P1ZKD0_9BACT</name>
<dbReference type="Gene3D" id="3.40.50.261">
    <property type="entry name" value="Succinyl-CoA synthetase domains"/>
    <property type="match status" value="1"/>
</dbReference>
<keyword evidence="3 10" id="KW-0436">Ligase</keyword>
<dbReference type="InterPro" id="IPR016102">
    <property type="entry name" value="Succinyl-CoA_synth-like"/>
</dbReference>
<dbReference type="InterPro" id="IPR005809">
    <property type="entry name" value="Succ_CoA_ligase-like_bsu"/>
</dbReference>
<comment type="similarity">
    <text evidence="2">Belongs to the succinate/malate CoA ligase beta subunit family.</text>
</comment>
<keyword evidence="12" id="KW-1185">Reference proteome</keyword>
<organism evidence="10 11">
    <name type="scientific">Oceanidesulfovibrio marinus</name>
    <dbReference type="NCBI Taxonomy" id="370038"/>
    <lineage>
        <taxon>Bacteria</taxon>
        <taxon>Pseudomonadati</taxon>
        <taxon>Thermodesulfobacteriota</taxon>
        <taxon>Desulfovibrionia</taxon>
        <taxon>Desulfovibrionales</taxon>
        <taxon>Desulfovibrionaceae</taxon>
        <taxon>Oceanidesulfovibrio</taxon>
    </lineage>
</organism>
<dbReference type="GO" id="GO:0004775">
    <property type="term" value="F:succinate-CoA ligase (ADP-forming) activity"/>
    <property type="evidence" value="ECO:0007669"/>
    <property type="project" value="TreeGrafter"/>
</dbReference>
<dbReference type="Gene3D" id="3.30.1490.20">
    <property type="entry name" value="ATP-grasp fold, A domain"/>
    <property type="match status" value="1"/>
</dbReference>
<dbReference type="GO" id="GO:0046872">
    <property type="term" value="F:metal ion binding"/>
    <property type="evidence" value="ECO:0007669"/>
    <property type="project" value="UniProtKB-KW"/>
</dbReference>
<reference evidence="9 12" key="2">
    <citation type="submission" date="2019-04" db="EMBL/GenBank/DDBJ databases">
        <title>Isolation and culture of sulfate reducing bacteria from the cold seep of the South China Sea.</title>
        <authorList>
            <person name="Sun C."/>
            <person name="Liu R."/>
        </authorList>
    </citation>
    <scope>NUCLEOTIDE SEQUENCE [LARGE SCALE GENOMIC DNA]</scope>
    <source>
        <strain evidence="9 12">CS1</strain>
    </source>
</reference>
<evidence type="ECO:0000256" key="2">
    <source>
        <dbReference type="ARBA" id="ARBA00009182"/>
    </source>
</evidence>
<dbReference type="InterPro" id="IPR013815">
    <property type="entry name" value="ATP_grasp_subdomain_1"/>
</dbReference>
<dbReference type="PROSITE" id="PS50975">
    <property type="entry name" value="ATP_GRASP"/>
    <property type="match status" value="1"/>
</dbReference>
<dbReference type="RefSeq" id="WP_144234377.1">
    <property type="nucleotide sequence ID" value="NZ_CP039543.1"/>
</dbReference>
<dbReference type="Pfam" id="PF08442">
    <property type="entry name" value="ATP-grasp_2"/>
    <property type="match status" value="1"/>
</dbReference>
<dbReference type="InterPro" id="IPR013650">
    <property type="entry name" value="ATP-grasp_succ-CoA_synth-type"/>
</dbReference>
<dbReference type="EMBL" id="QMIF01000002">
    <property type="protein sequence ID" value="TVM36046.1"/>
    <property type="molecule type" value="Genomic_DNA"/>
</dbReference>
<evidence type="ECO:0000256" key="5">
    <source>
        <dbReference type="ARBA" id="ARBA00022741"/>
    </source>
</evidence>
<dbReference type="EMBL" id="CP039543">
    <property type="protein sequence ID" value="QJT09838.1"/>
    <property type="molecule type" value="Genomic_DNA"/>
</dbReference>
<keyword evidence="6" id="KW-0460">Magnesium</keyword>
<evidence type="ECO:0000313" key="9">
    <source>
        <dbReference type="EMBL" id="QJT09838.1"/>
    </source>
</evidence>
<dbReference type="OrthoDB" id="9802602at2"/>